<dbReference type="InterPro" id="IPR039426">
    <property type="entry name" value="TonB-dep_rcpt-like"/>
</dbReference>
<feature type="chain" id="PRO_5012775478" evidence="8">
    <location>
        <begin position="27"/>
        <end position="1036"/>
    </location>
</feature>
<dbReference type="FunFam" id="2.170.130.10:FF:000003">
    <property type="entry name" value="SusC/RagA family TonB-linked outer membrane protein"/>
    <property type="match status" value="1"/>
</dbReference>
<dbReference type="AlphaFoldDB" id="A0A1T5PBL7"/>
<evidence type="ECO:0000256" key="7">
    <source>
        <dbReference type="PROSITE-ProRule" id="PRU01360"/>
    </source>
</evidence>
<dbReference type="SUPFAM" id="SSF49464">
    <property type="entry name" value="Carboxypeptidase regulatory domain-like"/>
    <property type="match status" value="1"/>
</dbReference>
<evidence type="ECO:0000256" key="2">
    <source>
        <dbReference type="ARBA" id="ARBA00022448"/>
    </source>
</evidence>
<evidence type="ECO:0000259" key="9">
    <source>
        <dbReference type="Pfam" id="PF07715"/>
    </source>
</evidence>
<dbReference type="EMBL" id="FUZZ01000006">
    <property type="protein sequence ID" value="SKD10003.1"/>
    <property type="molecule type" value="Genomic_DNA"/>
</dbReference>
<evidence type="ECO:0000256" key="3">
    <source>
        <dbReference type="ARBA" id="ARBA00022452"/>
    </source>
</evidence>
<dbReference type="InterPro" id="IPR023996">
    <property type="entry name" value="TonB-dep_OMP_SusC/RagA"/>
</dbReference>
<dbReference type="SUPFAM" id="SSF56935">
    <property type="entry name" value="Porins"/>
    <property type="match status" value="1"/>
</dbReference>
<dbReference type="Pfam" id="PF13715">
    <property type="entry name" value="CarbopepD_reg_2"/>
    <property type="match status" value="1"/>
</dbReference>
<accession>A0A1T5PBL7</accession>
<keyword evidence="8" id="KW-0732">Signal</keyword>
<comment type="similarity">
    <text evidence="7">Belongs to the TonB-dependent receptor family.</text>
</comment>
<dbReference type="GO" id="GO:0009279">
    <property type="term" value="C:cell outer membrane"/>
    <property type="evidence" value="ECO:0007669"/>
    <property type="project" value="UniProtKB-SubCell"/>
</dbReference>
<evidence type="ECO:0000256" key="5">
    <source>
        <dbReference type="ARBA" id="ARBA00023136"/>
    </source>
</evidence>
<sequence>MMKSKRCLFRIIIALAAICSPFHTFAQTSREVTVRVTDGANRSPLLGVNIIVKGTKSGGTTNAEGQLKLKLKENDVLVVSFTGYGTAQETVGGRNVIDVVLSSKESALGEVVVVGYGTQKKVNLTGAVSTIDAKAIEGRPVSNLASALQGTSPGLIVTRTSGQPGSENVALQIRGATSANGNVDPLVLLDGVTVPISTLQTMNPEDVETMSVLKDAAAAAIYGAQAAGGVILITTKKGKSGKTVFEYSGRYGKSWMQDVPQRMSLLDEATFANLSNKNAGIGPSYDSATLEYIRKGIEYFVNPADTSQYIYLNQKSFVDQLIRDFTTMQTHNISARGGSDKINYMASFGFMDQNGAFKIGPDKLKRYNARINIGAQLSDYLSMDARMAYSNSDQEASSQPASYLMNMTLRYRQRWPIFTPDGKLSGAGGGSANMAYAYLKEGGYNNYKNNNFDGVVTFKLANLVKGLQARAVLGGQYVRGDRDLFNRTVTTWQRYTPTYYLNTPNSYEVTNDLTTNKNVQLILDYDLHLGKNHDFHIMGGYQFEDYRYSQVYSTARSLASNDIPALNLGDDATKTNSQSISTYANQSYFGRLNYSYFSRYLFEATMRVDESSRLAPGLRTKAFPAVSAGWNINKENWFPQSELISALKLRASWGQLGSALASIIGNYDYLNMLARANSLVLGGTRAMYFYQNVVPSSSLAWETVETTNGGLDLGLFGSKLTVSADYYVKYNRNMLTPQLLPSTFGVNTPRKNNGELKSWGWELEVQHKNKLNENFSYNIGFNLSDNRNKLLHYAGQKVISAGIVNILEGYPLNSIWGYRTNGYFQSADEVHNAAFQNALTGPGDVKYVDINGDKLINVGKATPEDHGDLVYLGTDQPRYTFGITGGFAWKGIDFSFFFQGVGSRTFYPSSEYINPQDAQWNNPMSFQKDYWTEDNRNAAFPRPFLGGGHNYLKSDKWVLNGRYVRLKNLQIGYSLPTTFIQRIKISNARVFVTGQDLLTWSDLGVFKGAFSPEYSNEEGYQYPLYSNMSIGLNITF</sequence>
<dbReference type="NCBIfam" id="TIGR04056">
    <property type="entry name" value="OMP_RagA_SusC"/>
    <property type="match status" value="1"/>
</dbReference>
<feature type="signal peptide" evidence="8">
    <location>
        <begin position="1"/>
        <end position="26"/>
    </location>
</feature>
<keyword evidence="11" id="KW-1185">Reference proteome</keyword>
<keyword evidence="4 7" id="KW-0812">Transmembrane</keyword>
<evidence type="ECO:0000256" key="6">
    <source>
        <dbReference type="ARBA" id="ARBA00023237"/>
    </source>
</evidence>
<proteinExistence type="inferred from homology"/>
<dbReference type="InterPro" id="IPR037066">
    <property type="entry name" value="Plug_dom_sf"/>
</dbReference>
<protein>
    <submittedName>
        <fullName evidence="10">TonB-linked outer membrane protein, SusC/RagA family</fullName>
    </submittedName>
</protein>
<dbReference type="Gene3D" id="2.170.130.10">
    <property type="entry name" value="TonB-dependent receptor, plug domain"/>
    <property type="match status" value="1"/>
</dbReference>
<keyword evidence="5 7" id="KW-0472">Membrane</keyword>
<dbReference type="NCBIfam" id="TIGR04057">
    <property type="entry name" value="SusC_RagA_signa"/>
    <property type="match status" value="1"/>
</dbReference>
<dbReference type="InterPro" id="IPR023997">
    <property type="entry name" value="TonB-dep_OMP_SusC/RagA_CS"/>
</dbReference>
<name>A0A1T5PBL7_9BACT</name>
<evidence type="ECO:0000256" key="8">
    <source>
        <dbReference type="SAM" id="SignalP"/>
    </source>
</evidence>
<organism evidence="10 11">
    <name type="scientific">Chitinophaga ginsengisegetis</name>
    <dbReference type="NCBI Taxonomy" id="393003"/>
    <lineage>
        <taxon>Bacteria</taxon>
        <taxon>Pseudomonadati</taxon>
        <taxon>Bacteroidota</taxon>
        <taxon>Chitinophagia</taxon>
        <taxon>Chitinophagales</taxon>
        <taxon>Chitinophagaceae</taxon>
        <taxon>Chitinophaga</taxon>
    </lineage>
</organism>
<feature type="domain" description="TonB-dependent receptor plug" evidence="9">
    <location>
        <begin position="121"/>
        <end position="230"/>
    </location>
</feature>
<dbReference type="InterPro" id="IPR012910">
    <property type="entry name" value="Plug_dom"/>
</dbReference>
<dbReference type="InterPro" id="IPR036942">
    <property type="entry name" value="Beta-barrel_TonB_sf"/>
</dbReference>
<evidence type="ECO:0000313" key="11">
    <source>
        <dbReference type="Proteomes" id="UP000190166"/>
    </source>
</evidence>
<keyword evidence="3 7" id="KW-1134">Transmembrane beta strand</keyword>
<evidence type="ECO:0000256" key="1">
    <source>
        <dbReference type="ARBA" id="ARBA00004571"/>
    </source>
</evidence>
<dbReference type="PROSITE" id="PS52016">
    <property type="entry name" value="TONB_DEPENDENT_REC_3"/>
    <property type="match status" value="1"/>
</dbReference>
<dbReference type="InterPro" id="IPR008969">
    <property type="entry name" value="CarboxyPept-like_regulatory"/>
</dbReference>
<dbReference type="RefSeq" id="WP_200817388.1">
    <property type="nucleotide sequence ID" value="NZ_FUZZ01000006.1"/>
</dbReference>
<evidence type="ECO:0000256" key="4">
    <source>
        <dbReference type="ARBA" id="ARBA00022692"/>
    </source>
</evidence>
<gene>
    <name evidence="10" type="ORF">SAMN05660461_5903</name>
</gene>
<dbReference type="Pfam" id="PF07715">
    <property type="entry name" value="Plug"/>
    <property type="match status" value="1"/>
</dbReference>
<dbReference type="Proteomes" id="UP000190166">
    <property type="component" value="Unassembled WGS sequence"/>
</dbReference>
<dbReference type="STRING" id="393003.SAMN05660461_5903"/>
<reference evidence="11" key="1">
    <citation type="submission" date="2017-02" db="EMBL/GenBank/DDBJ databases">
        <authorList>
            <person name="Varghese N."/>
            <person name="Submissions S."/>
        </authorList>
    </citation>
    <scope>NUCLEOTIDE SEQUENCE [LARGE SCALE GENOMIC DNA]</scope>
    <source>
        <strain evidence="11">DSM 18108</strain>
    </source>
</reference>
<keyword evidence="6 7" id="KW-0998">Cell outer membrane</keyword>
<comment type="subcellular location">
    <subcellularLocation>
        <location evidence="1 7">Cell outer membrane</location>
        <topology evidence="1 7">Multi-pass membrane protein</topology>
    </subcellularLocation>
</comment>
<keyword evidence="2 7" id="KW-0813">Transport</keyword>
<evidence type="ECO:0000313" key="10">
    <source>
        <dbReference type="EMBL" id="SKD10003.1"/>
    </source>
</evidence>
<dbReference type="Gene3D" id="2.40.170.20">
    <property type="entry name" value="TonB-dependent receptor, beta-barrel domain"/>
    <property type="match status" value="1"/>
</dbReference>